<dbReference type="InterPro" id="IPR001478">
    <property type="entry name" value="PDZ"/>
</dbReference>
<feature type="binding site" evidence="15">
    <location>
        <position position="109"/>
    </location>
    <ligand>
        <name>substrate</name>
    </ligand>
</feature>
<evidence type="ECO:0000256" key="9">
    <source>
        <dbReference type="ARBA" id="ARBA00022764"/>
    </source>
</evidence>
<proteinExistence type="inferred from homology"/>
<evidence type="ECO:0000256" key="1">
    <source>
        <dbReference type="ARBA" id="ARBA00001772"/>
    </source>
</evidence>
<evidence type="ECO:0000256" key="2">
    <source>
        <dbReference type="ARBA" id="ARBA00004418"/>
    </source>
</evidence>
<dbReference type="PANTHER" id="PTHR22939">
    <property type="entry name" value="SERINE PROTEASE FAMILY S1C HTRA-RELATED"/>
    <property type="match status" value="1"/>
</dbReference>
<dbReference type="GO" id="GO:0042597">
    <property type="term" value="C:periplasmic space"/>
    <property type="evidence" value="ECO:0007669"/>
    <property type="project" value="UniProtKB-SubCell"/>
</dbReference>
<evidence type="ECO:0000256" key="15">
    <source>
        <dbReference type="PIRSR" id="PIRSR611782-2"/>
    </source>
</evidence>
<dbReference type="FunFam" id="2.40.10.120:FF:000007">
    <property type="entry name" value="Periplasmic serine endoprotease DegP-like"/>
    <property type="match status" value="1"/>
</dbReference>
<keyword evidence="8" id="KW-0677">Repeat</keyword>
<evidence type="ECO:0000256" key="3">
    <source>
        <dbReference type="ARBA" id="ARBA00010541"/>
    </source>
</evidence>
<evidence type="ECO:0000259" key="17">
    <source>
        <dbReference type="PROSITE" id="PS50106"/>
    </source>
</evidence>
<feature type="active site" description="Charge relay system" evidence="14">
    <location>
        <position position="109"/>
    </location>
</feature>
<evidence type="ECO:0000256" key="11">
    <source>
        <dbReference type="ARBA" id="ARBA00022825"/>
    </source>
</evidence>
<comment type="similarity">
    <text evidence="3">Belongs to the peptidase S1C family.</text>
</comment>
<dbReference type="InterPro" id="IPR036034">
    <property type="entry name" value="PDZ_sf"/>
</dbReference>
<evidence type="ECO:0000256" key="16">
    <source>
        <dbReference type="SAM" id="SignalP"/>
    </source>
</evidence>
<keyword evidence="6 18" id="KW-0645">Protease</keyword>
<evidence type="ECO:0000256" key="7">
    <source>
        <dbReference type="ARBA" id="ARBA00022729"/>
    </source>
</evidence>
<keyword evidence="19" id="KW-1185">Reference proteome</keyword>
<keyword evidence="7 16" id="KW-0732">Signal</keyword>
<evidence type="ECO:0000256" key="12">
    <source>
        <dbReference type="ARBA" id="ARBA00023016"/>
    </source>
</evidence>
<organism evidence="18 19">
    <name type="scientific">Desulfomicrobium apsheronum</name>
    <dbReference type="NCBI Taxonomy" id="52560"/>
    <lineage>
        <taxon>Bacteria</taxon>
        <taxon>Pseudomonadati</taxon>
        <taxon>Thermodesulfobacteriota</taxon>
        <taxon>Desulfovibrionia</taxon>
        <taxon>Desulfovibrionales</taxon>
        <taxon>Desulfomicrobiaceae</taxon>
        <taxon>Desulfomicrobium</taxon>
    </lineage>
</organism>
<comment type="catalytic activity">
    <reaction evidence="1">
        <text>Acts on substrates that are at least partially unfolded. The cleavage site P1 residue is normally between a pair of hydrophobic residues, such as Val-|-Val.</text>
        <dbReference type="EC" id="3.4.21.107"/>
    </reaction>
</comment>
<feature type="binding site" evidence="15">
    <location>
        <begin position="233"/>
        <end position="237"/>
    </location>
    <ligand>
        <name>substrate</name>
    </ligand>
</feature>
<dbReference type="EMBL" id="FORX01000002">
    <property type="protein sequence ID" value="SFJ34751.1"/>
    <property type="molecule type" value="Genomic_DNA"/>
</dbReference>
<dbReference type="EC" id="3.4.21.107" evidence="4"/>
<dbReference type="Pfam" id="PF00595">
    <property type="entry name" value="PDZ"/>
    <property type="match status" value="1"/>
</dbReference>
<sequence>MKYAIRLLTIMFVFVASASMAAQLPDFTELAEKSGQAVVNISTVKIVKNQRNMQQFFRQGPQGQHPFGDFFDQFERFFGEQGQGVPREQRSLGSGFVFSADGYIVTNNHVIEGADSIKVNLQVDKNGDRSYDAEVIGTDKETDLALLKIKTDKPLPFLTFGDSDALRVGQWVMAIGNPFGLDHTVTAGIVSAKGRTIGAGPYDNFIQTDASINPGNSGGPLINMDGQVIGINTAIVASGQGIGFAIPSHLARQVIEQLKEHKIVKRGWLGVSIQDVDENSAKALGLDVARGALVSSVTAGDPAEKAGIKAGDVIVAVDGVPVADAGDLTRKIGDLLPGVKIDLSVWREGKTVKIPLILGERSAEKVAQGRPGAPGSQGEDVLGLSVRPVTEAEAKALELEQARGLLVVEVSEGSKAAQNDLSAGDVILEANGKAVNTVKALRAVIEGDGKEKGVVMLLIKRQGRNVFRTVPLP</sequence>
<comment type="subcellular location">
    <subcellularLocation>
        <location evidence="2">Periplasm</location>
    </subcellularLocation>
</comment>
<feature type="binding site" evidence="15">
    <location>
        <begin position="215"/>
        <end position="217"/>
    </location>
    <ligand>
        <name>substrate</name>
    </ligand>
</feature>
<dbReference type="OrthoDB" id="9758917at2"/>
<evidence type="ECO:0000256" key="14">
    <source>
        <dbReference type="PIRSR" id="PIRSR611782-1"/>
    </source>
</evidence>
<dbReference type="InterPro" id="IPR011782">
    <property type="entry name" value="Pept_S1C_Do"/>
</dbReference>
<feature type="binding site" evidence="15">
    <location>
        <position position="143"/>
    </location>
    <ligand>
        <name>substrate</name>
    </ligand>
</feature>
<feature type="chain" id="PRO_5039279256" description="Probable periplasmic serine endoprotease DegP-like" evidence="16">
    <location>
        <begin position="22"/>
        <end position="473"/>
    </location>
</feature>
<name>A0A1I3QNB2_9BACT</name>
<evidence type="ECO:0000256" key="4">
    <source>
        <dbReference type="ARBA" id="ARBA00013035"/>
    </source>
</evidence>
<accession>A0A1I3QNB2</accession>
<dbReference type="Gene3D" id="2.30.42.10">
    <property type="match status" value="2"/>
</dbReference>
<dbReference type="SMART" id="SM00228">
    <property type="entry name" value="PDZ"/>
    <property type="match status" value="2"/>
</dbReference>
<feature type="signal peptide" evidence="16">
    <location>
        <begin position="1"/>
        <end position="21"/>
    </location>
</feature>
<dbReference type="PANTHER" id="PTHR22939:SF130">
    <property type="entry name" value="PERIPLASMIC SERINE ENDOPROTEASE DEGP-LIKE-RELATED"/>
    <property type="match status" value="1"/>
</dbReference>
<evidence type="ECO:0000313" key="18">
    <source>
        <dbReference type="EMBL" id="SFJ34751.1"/>
    </source>
</evidence>
<keyword evidence="9" id="KW-0574">Periplasm</keyword>
<dbReference type="SUPFAM" id="SSF50156">
    <property type="entry name" value="PDZ domain-like"/>
    <property type="match status" value="2"/>
</dbReference>
<keyword evidence="11" id="KW-0720">Serine protease</keyword>
<dbReference type="Gene3D" id="2.40.10.120">
    <property type="match status" value="1"/>
</dbReference>
<feature type="active site" description="Charge relay system" evidence="14">
    <location>
        <position position="217"/>
    </location>
</feature>
<evidence type="ECO:0000256" key="10">
    <source>
        <dbReference type="ARBA" id="ARBA00022801"/>
    </source>
</evidence>
<dbReference type="InterPro" id="IPR009003">
    <property type="entry name" value="Peptidase_S1_PA"/>
</dbReference>
<dbReference type="PRINTS" id="PR00834">
    <property type="entry name" value="PROTEASES2C"/>
</dbReference>
<evidence type="ECO:0000256" key="13">
    <source>
        <dbReference type="ARBA" id="ARBA00032850"/>
    </source>
</evidence>
<dbReference type="SUPFAM" id="SSF50494">
    <property type="entry name" value="Trypsin-like serine proteases"/>
    <property type="match status" value="1"/>
</dbReference>
<dbReference type="GO" id="GO:0006508">
    <property type="term" value="P:proteolysis"/>
    <property type="evidence" value="ECO:0007669"/>
    <property type="project" value="UniProtKB-KW"/>
</dbReference>
<evidence type="ECO:0000256" key="8">
    <source>
        <dbReference type="ARBA" id="ARBA00022737"/>
    </source>
</evidence>
<gene>
    <name evidence="18" type="ORF">SAMN04488082_102378</name>
</gene>
<keyword evidence="10" id="KW-0378">Hydrolase</keyword>
<protein>
    <recommendedName>
        <fullName evidence="5">Probable periplasmic serine endoprotease DegP-like</fullName>
        <ecNumber evidence="4">3.4.21.107</ecNumber>
    </recommendedName>
    <alternativeName>
        <fullName evidence="13">Protease Do</fullName>
    </alternativeName>
</protein>
<dbReference type="CDD" id="cd10839">
    <property type="entry name" value="cpPDZ1_DegP-like"/>
    <property type="match status" value="1"/>
</dbReference>
<dbReference type="AlphaFoldDB" id="A0A1I3QNB2"/>
<feature type="domain" description="PDZ" evidence="17">
    <location>
        <begin position="270"/>
        <end position="322"/>
    </location>
</feature>
<evidence type="ECO:0000256" key="6">
    <source>
        <dbReference type="ARBA" id="ARBA00022670"/>
    </source>
</evidence>
<dbReference type="NCBIfam" id="TIGR02037">
    <property type="entry name" value="degP_htrA_DO"/>
    <property type="match status" value="1"/>
</dbReference>
<keyword evidence="12" id="KW-0346">Stress response</keyword>
<dbReference type="STRING" id="52560.SAMN04488082_102378"/>
<dbReference type="Pfam" id="PF13365">
    <property type="entry name" value="Trypsin_2"/>
    <property type="match status" value="1"/>
</dbReference>
<dbReference type="InterPro" id="IPR001940">
    <property type="entry name" value="Peptidase_S1C"/>
</dbReference>
<dbReference type="RefSeq" id="WP_092372830.1">
    <property type="nucleotide sequence ID" value="NZ_FORX01000002.1"/>
</dbReference>
<evidence type="ECO:0000313" key="19">
    <source>
        <dbReference type="Proteomes" id="UP000198635"/>
    </source>
</evidence>
<dbReference type="Pfam" id="PF13180">
    <property type="entry name" value="PDZ_2"/>
    <property type="match status" value="1"/>
</dbReference>
<dbReference type="PROSITE" id="PS50106">
    <property type="entry name" value="PDZ"/>
    <property type="match status" value="2"/>
</dbReference>
<feature type="domain" description="PDZ" evidence="17">
    <location>
        <begin position="376"/>
        <end position="462"/>
    </location>
</feature>
<reference evidence="19" key="1">
    <citation type="submission" date="2016-10" db="EMBL/GenBank/DDBJ databases">
        <authorList>
            <person name="Varghese N."/>
            <person name="Submissions S."/>
        </authorList>
    </citation>
    <scope>NUCLEOTIDE SEQUENCE [LARGE SCALE GENOMIC DNA]</scope>
    <source>
        <strain evidence="19">DSM 5918</strain>
    </source>
</reference>
<dbReference type="GO" id="GO:0004252">
    <property type="term" value="F:serine-type endopeptidase activity"/>
    <property type="evidence" value="ECO:0007669"/>
    <property type="project" value="InterPro"/>
</dbReference>
<feature type="active site" description="Charge relay system" evidence="14">
    <location>
        <position position="143"/>
    </location>
</feature>
<evidence type="ECO:0000256" key="5">
    <source>
        <dbReference type="ARBA" id="ARBA00013958"/>
    </source>
</evidence>
<dbReference type="Proteomes" id="UP000198635">
    <property type="component" value="Unassembled WGS sequence"/>
</dbReference>